<dbReference type="AlphaFoldDB" id="A0A3B0XCQ6"/>
<accession>A0A3B0XCQ6</accession>
<gene>
    <name evidence="1" type="ORF">MNBD_GAMMA10-1222</name>
</gene>
<organism evidence="1">
    <name type="scientific">hydrothermal vent metagenome</name>
    <dbReference type="NCBI Taxonomy" id="652676"/>
    <lineage>
        <taxon>unclassified sequences</taxon>
        <taxon>metagenomes</taxon>
        <taxon>ecological metagenomes</taxon>
    </lineage>
</organism>
<name>A0A3B0XCQ6_9ZZZZ</name>
<protein>
    <recommendedName>
        <fullName evidence="2">Toxin YhaV</fullName>
    </recommendedName>
</protein>
<dbReference type="Pfam" id="PF11663">
    <property type="entry name" value="Toxin_YhaV"/>
    <property type="match status" value="1"/>
</dbReference>
<dbReference type="InterPro" id="IPR021679">
    <property type="entry name" value="Toxin_endonuclease_YhaV"/>
</dbReference>
<reference evidence="1" key="1">
    <citation type="submission" date="2018-06" db="EMBL/GenBank/DDBJ databases">
        <authorList>
            <person name="Zhirakovskaya E."/>
        </authorList>
    </citation>
    <scope>NUCLEOTIDE SEQUENCE</scope>
</reference>
<evidence type="ECO:0008006" key="2">
    <source>
        <dbReference type="Google" id="ProtNLM"/>
    </source>
</evidence>
<sequence length="155" mass="18192">MTNKSCVNGWTLYQHPLFKDQLTSIKKNVIELKKSDPENYKSHPETKLLASLFKAIKERVPNNPDDPEFRQGHTLGKDNNHWRRVKNGMPNRYRLFFRFRSAPPPSIIYAWINDDETLRKAGAKTDCYEVFKNMLKRGVVPQSIKELIETDKTRD</sequence>
<evidence type="ECO:0000313" key="1">
    <source>
        <dbReference type="EMBL" id="VAW66075.1"/>
    </source>
</evidence>
<dbReference type="EMBL" id="UOFJ01000205">
    <property type="protein sequence ID" value="VAW66075.1"/>
    <property type="molecule type" value="Genomic_DNA"/>
</dbReference>
<proteinExistence type="predicted"/>
<dbReference type="GO" id="GO:0110001">
    <property type="term" value="C:toxin-antitoxin complex"/>
    <property type="evidence" value="ECO:0007669"/>
    <property type="project" value="InterPro"/>
</dbReference>
<dbReference type="GO" id="GO:0004540">
    <property type="term" value="F:RNA nuclease activity"/>
    <property type="evidence" value="ECO:0007669"/>
    <property type="project" value="InterPro"/>
</dbReference>